<organism evidence="1">
    <name type="scientific">Sporolactobacillus sp. Y61</name>
    <dbReference type="NCBI Taxonomy" id="3160863"/>
    <lineage>
        <taxon>Bacteria</taxon>
        <taxon>Bacillati</taxon>
        <taxon>Bacillota</taxon>
        <taxon>Bacilli</taxon>
        <taxon>Bacillales</taxon>
        <taxon>Sporolactobacillaceae</taxon>
        <taxon>Sporolactobacillus</taxon>
    </lineage>
</organism>
<reference evidence="1" key="1">
    <citation type="submission" date="2024-06" db="EMBL/GenBank/DDBJ databases">
        <authorList>
            <person name="Fan A."/>
            <person name="Zhang F.Y."/>
            <person name="Zhang L."/>
        </authorList>
    </citation>
    <scope>NUCLEOTIDE SEQUENCE</scope>
    <source>
        <strain evidence="1">Y61</strain>
    </source>
</reference>
<name>A0AAU8IJI1_9BACL</name>
<dbReference type="AlphaFoldDB" id="A0AAU8IJI1"/>
<gene>
    <name evidence="1" type="ORF">ABNN70_06925</name>
</gene>
<evidence type="ECO:0000313" key="1">
    <source>
        <dbReference type="EMBL" id="XCJ18169.1"/>
    </source>
</evidence>
<dbReference type="RefSeq" id="WP_353949244.1">
    <property type="nucleotide sequence ID" value="NZ_CP159510.1"/>
</dbReference>
<accession>A0AAU8IJI1</accession>
<sequence length="79" mass="9320">MIMKKNELQQLLTTANIPVDLYKLNGGLPNEAFCLNNNKENNVWEVYYSERGLKSQLKKFNSEDEACDYFYKTMLEFLN</sequence>
<protein>
    <recommendedName>
        <fullName evidence="2">Aminoglycoside phosphotransferase domain-containing protein</fullName>
    </recommendedName>
</protein>
<evidence type="ECO:0008006" key="2">
    <source>
        <dbReference type="Google" id="ProtNLM"/>
    </source>
</evidence>
<proteinExistence type="predicted"/>
<dbReference type="EMBL" id="CP159510">
    <property type="protein sequence ID" value="XCJ18169.1"/>
    <property type="molecule type" value="Genomic_DNA"/>
</dbReference>